<dbReference type="Pfam" id="PF02517">
    <property type="entry name" value="Rce1-like"/>
    <property type="match status" value="1"/>
</dbReference>
<feature type="transmembrane region" description="Helical" evidence="2">
    <location>
        <begin position="260"/>
        <end position="281"/>
    </location>
</feature>
<organism evidence="4 5">
    <name type="scientific">Janibacter melonis</name>
    <dbReference type="NCBI Taxonomy" id="262209"/>
    <lineage>
        <taxon>Bacteria</taxon>
        <taxon>Bacillati</taxon>
        <taxon>Actinomycetota</taxon>
        <taxon>Actinomycetes</taxon>
        <taxon>Micrococcales</taxon>
        <taxon>Intrasporangiaceae</taxon>
        <taxon>Janibacter</taxon>
    </lineage>
</organism>
<dbReference type="InterPro" id="IPR003675">
    <property type="entry name" value="Rce1/LyrA-like_dom"/>
</dbReference>
<name>A0A5P8FK79_9MICO</name>
<gene>
    <name evidence="4" type="ORF">EEW87_005695</name>
</gene>
<accession>A0A5P8FK79</accession>
<dbReference type="Proteomes" id="UP000271708">
    <property type="component" value="Chromosome"/>
</dbReference>
<dbReference type="KEGG" id="jme:EEW87_005695"/>
<keyword evidence="4" id="KW-0482">Metalloprotease</keyword>
<dbReference type="GO" id="GO:0080120">
    <property type="term" value="P:CAAX-box protein maturation"/>
    <property type="evidence" value="ECO:0007669"/>
    <property type="project" value="UniProtKB-ARBA"/>
</dbReference>
<dbReference type="GO" id="GO:0008237">
    <property type="term" value="F:metallopeptidase activity"/>
    <property type="evidence" value="ECO:0007669"/>
    <property type="project" value="UniProtKB-KW"/>
</dbReference>
<evidence type="ECO:0000313" key="4">
    <source>
        <dbReference type="EMBL" id="QFQ29927.2"/>
    </source>
</evidence>
<protein>
    <submittedName>
        <fullName evidence="4">CPBP family intramembrane metalloprotease</fullName>
    </submittedName>
</protein>
<feature type="transmembrane region" description="Helical" evidence="2">
    <location>
        <begin position="99"/>
        <end position="121"/>
    </location>
</feature>
<dbReference type="GO" id="GO:0004175">
    <property type="term" value="F:endopeptidase activity"/>
    <property type="evidence" value="ECO:0007669"/>
    <property type="project" value="UniProtKB-ARBA"/>
</dbReference>
<keyword evidence="4" id="KW-0645">Protease</keyword>
<reference evidence="4 5" key="1">
    <citation type="submission" date="2019-09" db="EMBL/GenBank/DDBJ databases">
        <title>Complete Genome Sequence of Janibacter melonis M714 with both human health impact and industrial applications.</title>
        <authorList>
            <person name="Jin M."/>
            <person name="Zhao Q.R."/>
        </authorList>
    </citation>
    <scope>NUCLEOTIDE SEQUENCE [LARGE SCALE GENOMIC DNA]</scope>
    <source>
        <strain evidence="4 5">M714</strain>
    </source>
</reference>
<keyword evidence="2" id="KW-0472">Membrane</keyword>
<feature type="transmembrane region" description="Helical" evidence="2">
    <location>
        <begin position="233"/>
        <end position="254"/>
    </location>
</feature>
<keyword evidence="2" id="KW-1133">Transmembrane helix</keyword>
<evidence type="ECO:0000313" key="5">
    <source>
        <dbReference type="Proteomes" id="UP000271708"/>
    </source>
</evidence>
<proteinExistence type="predicted"/>
<feature type="transmembrane region" description="Helical" evidence="2">
    <location>
        <begin position="53"/>
        <end position="79"/>
    </location>
</feature>
<feature type="domain" description="CAAX prenyl protease 2/Lysostaphin resistance protein A-like" evidence="3">
    <location>
        <begin position="181"/>
        <end position="272"/>
    </location>
</feature>
<dbReference type="EMBL" id="CP044548">
    <property type="protein sequence ID" value="QFQ29927.2"/>
    <property type="molecule type" value="Genomic_DNA"/>
</dbReference>
<sequence length="289" mass="30862">MGGDGSALIIAPPSRPTRTRPRLAPVTAAAEPAVDGVPPSPFGRRTLLAETALVLLVSLGASAIWSLLRIVSLLTQGGLSGVTTTMNSSAYPDRPWLDLVHQLVGVGLGVVPALLALHLLTREDRDAPHRIGADLRRPGSDLLRGVLLTAAVGIPGLAWYLGSRALGINTTVAAADLAPVWWAVPVLVLAALQNAVLEEVVMVGYLFTRWTQAGWGRWRVIVVSALVRGSYHLYQGFGGFVGNVVMGLLFGWLYTRTRRVGPLVVAHTLLDVVAFVGYTLARDHLGWLR</sequence>
<evidence type="ECO:0000256" key="1">
    <source>
        <dbReference type="SAM" id="MobiDB-lite"/>
    </source>
</evidence>
<dbReference type="AlphaFoldDB" id="A0A5P8FK79"/>
<evidence type="ECO:0000256" key="2">
    <source>
        <dbReference type="SAM" id="Phobius"/>
    </source>
</evidence>
<keyword evidence="2" id="KW-0812">Transmembrane</keyword>
<feature type="region of interest" description="Disordered" evidence="1">
    <location>
        <begin position="1"/>
        <end position="29"/>
    </location>
</feature>
<evidence type="ECO:0000259" key="3">
    <source>
        <dbReference type="Pfam" id="PF02517"/>
    </source>
</evidence>
<feature type="transmembrane region" description="Helical" evidence="2">
    <location>
        <begin position="142"/>
        <end position="161"/>
    </location>
</feature>
<keyword evidence="4" id="KW-0378">Hydrolase</keyword>
<dbReference type="GO" id="GO:0006508">
    <property type="term" value="P:proteolysis"/>
    <property type="evidence" value="ECO:0007669"/>
    <property type="project" value="UniProtKB-KW"/>
</dbReference>